<feature type="transmembrane region" description="Helical" evidence="1">
    <location>
        <begin position="74"/>
        <end position="95"/>
    </location>
</feature>
<evidence type="ECO:0000313" key="2">
    <source>
        <dbReference type="EMBL" id="TFK50295.1"/>
    </source>
</evidence>
<keyword evidence="1" id="KW-1133">Transmembrane helix</keyword>
<protein>
    <submittedName>
        <fullName evidence="2">Uncharacterized protein</fullName>
    </submittedName>
</protein>
<reference evidence="2 3" key="1">
    <citation type="journal article" date="2019" name="Nat. Ecol. Evol.">
        <title>Megaphylogeny resolves global patterns of mushroom evolution.</title>
        <authorList>
            <person name="Varga T."/>
            <person name="Krizsan K."/>
            <person name="Foldi C."/>
            <person name="Dima B."/>
            <person name="Sanchez-Garcia M."/>
            <person name="Sanchez-Ramirez S."/>
            <person name="Szollosi G.J."/>
            <person name="Szarkandi J.G."/>
            <person name="Papp V."/>
            <person name="Albert L."/>
            <person name="Andreopoulos W."/>
            <person name="Angelini C."/>
            <person name="Antonin V."/>
            <person name="Barry K.W."/>
            <person name="Bougher N.L."/>
            <person name="Buchanan P."/>
            <person name="Buyck B."/>
            <person name="Bense V."/>
            <person name="Catcheside P."/>
            <person name="Chovatia M."/>
            <person name="Cooper J."/>
            <person name="Damon W."/>
            <person name="Desjardin D."/>
            <person name="Finy P."/>
            <person name="Geml J."/>
            <person name="Haridas S."/>
            <person name="Hughes K."/>
            <person name="Justo A."/>
            <person name="Karasinski D."/>
            <person name="Kautmanova I."/>
            <person name="Kiss B."/>
            <person name="Kocsube S."/>
            <person name="Kotiranta H."/>
            <person name="LaButti K.M."/>
            <person name="Lechner B.E."/>
            <person name="Liimatainen K."/>
            <person name="Lipzen A."/>
            <person name="Lukacs Z."/>
            <person name="Mihaltcheva S."/>
            <person name="Morgado L.N."/>
            <person name="Niskanen T."/>
            <person name="Noordeloos M.E."/>
            <person name="Ohm R.A."/>
            <person name="Ortiz-Santana B."/>
            <person name="Ovrebo C."/>
            <person name="Racz N."/>
            <person name="Riley R."/>
            <person name="Savchenko A."/>
            <person name="Shiryaev A."/>
            <person name="Soop K."/>
            <person name="Spirin V."/>
            <person name="Szebenyi C."/>
            <person name="Tomsovsky M."/>
            <person name="Tulloss R.E."/>
            <person name="Uehling J."/>
            <person name="Grigoriev I.V."/>
            <person name="Vagvolgyi C."/>
            <person name="Papp T."/>
            <person name="Martin F.M."/>
            <person name="Miettinen O."/>
            <person name="Hibbett D.S."/>
            <person name="Nagy L.G."/>
        </authorList>
    </citation>
    <scope>NUCLEOTIDE SEQUENCE [LARGE SCALE GENOMIC DNA]</scope>
    <source>
        <strain evidence="2 3">OMC1185</strain>
    </source>
</reference>
<sequence>MYLPEFNHSLENHGSAVPALEAVEGCYDIRDCRTLSNIVWSCLATVFACTWVAIHPNIPAQDAPWARKFGRRVVATVCAIIAPDLIVLWAAKQWVSSSRLARRYKGGFLLLSHDRHWTQSHGFFAIMGGFVMYHGNETYKVVDAYKDLPKLGSNVRPLRYITEEEIKDKSKGGWLSKGLVIVQTSWFIAQCIARSAQGLALTELELSTCAYAALNAMAYGLWWNKPQSVDRPHRI</sequence>
<dbReference type="STRING" id="5364.A0A5C3MZU3"/>
<dbReference type="Proteomes" id="UP000305948">
    <property type="component" value="Unassembled WGS sequence"/>
</dbReference>
<dbReference type="OrthoDB" id="9451547at2759"/>
<name>A0A5C3MZU3_9AGAM</name>
<evidence type="ECO:0000313" key="3">
    <source>
        <dbReference type="Proteomes" id="UP000305948"/>
    </source>
</evidence>
<dbReference type="AlphaFoldDB" id="A0A5C3MZU3"/>
<gene>
    <name evidence="2" type="ORF">OE88DRAFT_1700952</name>
</gene>
<keyword evidence="1" id="KW-0812">Transmembrane</keyword>
<evidence type="ECO:0000256" key="1">
    <source>
        <dbReference type="SAM" id="Phobius"/>
    </source>
</evidence>
<dbReference type="PANTHER" id="PTHR35043">
    <property type="entry name" value="TRANSCRIPTION FACTOR DOMAIN-CONTAINING PROTEIN"/>
    <property type="match status" value="1"/>
</dbReference>
<keyword evidence="1" id="KW-0472">Membrane</keyword>
<dbReference type="EMBL" id="ML213513">
    <property type="protein sequence ID" value="TFK50295.1"/>
    <property type="molecule type" value="Genomic_DNA"/>
</dbReference>
<feature type="transmembrane region" description="Helical" evidence="1">
    <location>
        <begin position="37"/>
        <end position="54"/>
    </location>
</feature>
<keyword evidence="3" id="KW-1185">Reference proteome</keyword>
<dbReference type="PANTHER" id="PTHR35043:SF7">
    <property type="entry name" value="TRANSCRIPTION FACTOR DOMAIN-CONTAINING PROTEIN"/>
    <property type="match status" value="1"/>
</dbReference>
<feature type="non-terminal residue" evidence="2">
    <location>
        <position position="235"/>
    </location>
</feature>
<proteinExistence type="predicted"/>
<organism evidence="2 3">
    <name type="scientific">Heliocybe sulcata</name>
    <dbReference type="NCBI Taxonomy" id="5364"/>
    <lineage>
        <taxon>Eukaryota</taxon>
        <taxon>Fungi</taxon>
        <taxon>Dikarya</taxon>
        <taxon>Basidiomycota</taxon>
        <taxon>Agaricomycotina</taxon>
        <taxon>Agaricomycetes</taxon>
        <taxon>Gloeophyllales</taxon>
        <taxon>Gloeophyllaceae</taxon>
        <taxon>Heliocybe</taxon>
    </lineage>
</organism>
<accession>A0A5C3MZU3</accession>